<dbReference type="PIRSF" id="PIRSF015761">
    <property type="entry name" value="Protein_L"/>
    <property type="match status" value="1"/>
</dbReference>
<evidence type="ECO:0000256" key="10">
    <source>
        <dbReference type="PIRNR" id="PIRNR015761"/>
    </source>
</evidence>
<dbReference type="Gene3D" id="3.30.1360.100">
    <property type="entry name" value="General secretion pathway protein M, EpsM"/>
    <property type="match status" value="1"/>
</dbReference>
<keyword evidence="9" id="KW-0472">Membrane</keyword>
<dbReference type="Gene3D" id="3.30.420.370">
    <property type="match status" value="1"/>
</dbReference>
<comment type="subcellular location">
    <subcellularLocation>
        <location evidence="1">Cell inner membrane</location>
        <topology evidence="1">Single-pass membrane protein</topology>
    </subcellularLocation>
</comment>
<evidence type="ECO:0000259" key="11">
    <source>
        <dbReference type="Pfam" id="PF05134"/>
    </source>
</evidence>
<evidence type="ECO:0000256" key="3">
    <source>
        <dbReference type="ARBA" id="ARBA00022448"/>
    </source>
</evidence>
<dbReference type="Pfam" id="PF05134">
    <property type="entry name" value="T2SSL"/>
    <property type="match status" value="1"/>
</dbReference>
<evidence type="ECO:0000256" key="7">
    <source>
        <dbReference type="ARBA" id="ARBA00022927"/>
    </source>
</evidence>
<keyword evidence="7 10" id="KW-0653">Protein transport</keyword>
<dbReference type="InterPro" id="IPR043129">
    <property type="entry name" value="ATPase_NBD"/>
</dbReference>
<evidence type="ECO:0000313" key="14">
    <source>
        <dbReference type="Proteomes" id="UP000002943"/>
    </source>
</evidence>
<feature type="domain" description="GspL periplasmic" evidence="12">
    <location>
        <begin position="245"/>
        <end position="401"/>
    </location>
</feature>
<feature type="domain" description="GspL cytoplasmic actin-ATPase-like" evidence="11">
    <location>
        <begin position="5"/>
        <end position="239"/>
    </location>
</feature>
<dbReference type="NCBIfam" id="TIGR01709">
    <property type="entry name" value="typeII_sec_gspL"/>
    <property type="match status" value="1"/>
</dbReference>
<dbReference type="GO" id="GO:0015627">
    <property type="term" value="C:type II protein secretion system complex"/>
    <property type="evidence" value="ECO:0007669"/>
    <property type="project" value="InterPro"/>
</dbReference>
<dbReference type="eggNOG" id="COG3297">
    <property type="taxonomic scope" value="Bacteria"/>
</dbReference>
<evidence type="ECO:0000256" key="8">
    <source>
        <dbReference type="ARBA" id="ARBA00022989"/>
    </source>
</evidence>
<keyword evidence="8" id="KW-1133">Transmembrane helix</keyword>
<evidence type="ECO:0000256" key="2">
    <source>
        <dbReference type="ARBA" id="ARBA00005318"/>
    </source>
</evidence>
<dbReference type="GO" id="GO:0015628">
    <property type="term" value="P:protein secretion by the type II secretion system"/>
    <property type="evidence" value="ECO:0007669"/>
    <property type="project" value="InterPro"/>
</dbReference>
<evidence type="ECO:0000259" key="12">
    <source>
        <dbReference type="Pfam" id="PF12693"/>
    </source>
</evidence>
<evidence type="ECO:0000256" key="9">
    <source>
        <dbReference type="ARBA" id="ARBA00023136"/>
    </source>
</evidence>
<dbReference type="RefSeq" id="WP_009600970.1">
    <property type="nucleotide sequence ID" value="NZ_AEIU01000068.1"/>
</dbReference>
<dbReference type="Gene3D" id="3.30.420.380">
    <property type="match status" value="1"/>
</dbReference>
<keyword evidence="5" id="KW-0997">Cell inner membrane</keyword>
<dbReference type="SUPFAM" id="SSF53067">
    <property type="entry name" value="Actin-like ATPase domain"/>
    <property type="match status" value="2"/>
</dbReference>
<dbReference type="OrthoDB" id="7011844at2"/>
<proteinExistence type="inferred from homology"/>
<evidence type="ECO:0000256" key="6">
    <source>
        <dbReference type="ARBA" id="ARBA00022692"/>
    </source>
</evidence>
<evidence type="ECO:0000313" key="13">
    <source>
        <dbReference type="EMBL" id="EFP96909.1"/>
    </source>
</evidence>
<name>E3BIY3_9VIBR</name>
<dbReference type="GO" id="GO:0009276">
    <property type="term" value="C:Gram-negative-bacterium-type cell wall"/>
    <property type="evidence" value="ECO:0007669"/>
    <property type="project" value="InterPro"/>
</dbReference>
<dbReference type="STRING" id="796620.VIBC2010_19865"/>
<gene>
    <name evidence="13" type="ORF">VIBC2010_19865</name>
</gene>
<keyword evidence="14" id="KW-1185">Reference proteome</keyword>
<protein>
    <recommendedName>
        <fullName evidence="10">Type II secretion system protein L</fullName>
        <shortName evidence="10">T2SS protein L</shortName>
    </recommendedName>
</protein>
<dbReference type="GO" id="GO:0005886">
    <property type="term" value="C:plasma membrane"/>
    <property type="evidence" value="ECO:0007669"/>
    <property type="project" value="UniProtKB-SubCell"/>
</dbReference>
<keyword evidence="4" id="KW-1003">Cell membrane</keyword>
<dbReference type="EMBL" id="AEIU01000068">
    <property type="protein sequence ID" value="EFP96909.1"/>
    <property type="molecule type" value="Genomic_DNA"/>
</dbReference>
<evidence type="ECO:0000256" key="4">
    <source>
        <dbReference type="ARBA" id="ARBA00022475"/>
    </source>
</evidence>
<dbReference type="InterPro" id="IPR025691">
    <property type="entry name" value="GspL_pp_dom"/>
</dbReference>
<organism evidence="13 14">
    <name type="scientific">Vibrio caribbeanicus ATCC BAA-2122</name>
    <dbReference type="NCBI Taxonomy" id="796620"/>
    <lineage>
        <taxon>Bacteria</taxon>
        <taxon>Pseudomonadati</taxon>
        <taxon>Pseudomonadota</taxon>
        <taxon>Gammaproteobacteria</taxon>
        <taxon>Vibrionales</taxon>
        <taxon>Vibrionaceae</taxon>
        <taxon>Vibrio</taxon>
    </lineage>
</organism>
<dbReference type="InterPro" id="IPR024230">
    <property type="entry name" value="GspL_cyto_dom"/>
</dbReference>
<sequence>MNEFLIVRLNKKAEQAAQWLVWSEAQGEVIASGELPSKENIGDLATYAQGRRTILLLSAQNTAITEIEIPSGAQRQIEGMLPYLLEDDLAQDVDELHFTLLQKDQGVAQICAVDSAWLSDVLDEFAGIGCQVYKVLPDVLALPDTEQMSAVEIDGQWLIKKSKYSGISVDKDWLDLVVNSDWVQQDEDYLNLIAFSSLPPLNLAEGQNWQNVEPVMVMQLLSQQAVSSNINLLTGVFKPSSSLGRYWKVWRKFAIAAMVLLCVTVVDNISTTSRYEAEAANYRAESERIFRQSLPGKTKIPHVRFLKEEMGKEAKRLAGSSGDAAFLSLMNKLPPVLNQVPTLSMSNFKYDAGKDEIRIQAQSKDFQTFERAAELLAKEFQVEQGQLNRSGSQVNGSFVLKPL</sequence>
<evidence type="ECO:0000256" key="1">
    <source>
        <dbReference type="ARBA" id="ARBA00004377"/>
    </source>
</evidence>
<dbReference type="CDD" id="cd24017">
    <property type="entry name" value="ASKHA_T2SSL_N"/>
    <property type="match status" value="1"/>
</dbReference>
<dbReference type="AlphaFoldDB" id="E3BIY3"/>
<reference evidence="13 14" key="1">
    <citation type="journal article" date="2012" name="Int. J. Syst. Evol. Microbiol.">
        <title>Vibrio caribbeanicus sp. nov., isolated from the marine sponge Scleritoderma cyanea.</title>
        <authorList>
            <person name="Hoffmann M."/>
            <person name="Monday S.R."/>
            <person name="Allard M.W."/>
            <person name="Strain E.A."/>
            <person name="Whittaker P."/>
            <person name="Naum M."/>
            <person name="McCarthy P.J."/>
            <person name="Lopez J.V."/>
            <person name="Fischer M."/>
            <person name="Brown E.W."/>
        </authorList>
    </citation>
    <scope>NUCLEOTIDE SEQUENCE [LARGE SCALE GENOMIC DNA]</scope>
    <source>
        <strain evidence="13 14">ATCC BAA-2122</strain>
    </source>
</reference>
<accession>E3BIY3</accession>
<dbReference type="Pfam" id="PF12693">
    <property type="entry name" value="GspL_C"/>
    <property type="match status" value="1"/>
</dbReference>
<dbReference type="Proteomes" id="UP000002943">
    <property type="component" value="Unassembled WGS sequence"/>
</dbReference>
<comment type="function">
    <text evidence="10">Inner membrane component of the type II secretion system required for the energy-dependent secretion of extracellular factors such as proteases and toxins from the periplasm.</text>
</comment>
<evidence type="ECO:0000256" key="5">
    <source>
        <dbReference type="ARBA" id="ARBA00022519"/>
    </source>
</evidence>
<keyword evidence="3 10" id="KW-0813">Transport</keyword>
<comment type="caution">
    <text evidence="13">The sequence shown here is derived from an EMBL/GenBank/DDBJ whole genome shotgun (WGS) entry which is preliminary data.</text>
</comment>
<dbReference type="InterPro" id="IPR007812">
    <property type="entry name" value="T2SS_protein-GspL"/>
</dbReference>
<comment type="similarity">
    <text evidence="2 10">Belongs to the GSP L family.</text>
</comment>
<keyword evidence="6" id="KW-0812">Transmembrane</keyword>